<protein>
    <submittedName>
        <fullName evidence="1">DUF1579 domain-containing protein</fullName>
    </submittedName>
</protein>
<comment type="caution">
    <text evidence="1">The sequence shown here is derived from an EMBL/GenBank/DDBJ whole genome shotgun (WGS) entry which is preliminary data.</text>
</comment>
<dbReference type="EMBL" id="VUOC01000003">
    <property type="protein sequence ID" value="KAA2241704.1"/>
    <property type="molecule type" value="Genomic_DNA"/>
</dbReference>
<keyword evidence="2" id="KW-1185">Reference proteome</keyword>
<organism evidence="1 2">
    <name type="scientific">Chitinophaga agrisoli</name>
    <dbReference type="NCBI Taxonomy" id="2607653"/>
    <lineage>
        <taxon>Bacteria</taxon>
        <taxon>Pseudomonadati</taxon>
        <taxon>Bacteroidota</taxon>
        <taxon>Chitinophagia</taxon>
        <taxon>Chitinophagales</taxon>
        <taxon>Chitinophagaceae</taxon>
        <taxon>Chitinophaga</taxon>
    </lineage>
</organism>
<gene>
    <name evidence="1" type="ORF">F0L74_17670</name>
</gene>
<accession>A0A5B2VS86</accession>
<dbReference type="Proteomes" id="UP000324611">
    <property type="component" value="Unassembled WGS sequence"/>
</dbReference>
<proteinExistence type="predicted"/>
<reference evidence="1 2" key="2">
    <citation type="submission" date="2019-09" db="EMBL/GenBank/DDBJ databases">
        <authorList>
            <person name="Jin C."/>
        </authorList>
    </citation>
    <scope>NUCLEOTIDE SEQUENCE [LARGE SCALE GENOMIC DNA]</scope>
    <source>
        <strain evidence="1 2">BN140078</strain>
    </source>
</reference>
<sequence>MTVNKGPGSAHRLLDPFAGKWRTEGWIRETADHPAIKIQGTDTYEWLPGGYFLLHRVDVEIGEERNETIEIIGFDQEHERYTMQHFDNKGNTGIMYGSVADGIWTFLGTSLRFTGGFTQDGRTLSGIWEQTTDGKNWTPLMDITLSK</sequence>
<evidence type="ECO:0000313" key="2">
    <source>
        <dbReference type="Proteomes" id="UP000324611"/>
    </source>
</evidence>
<dbReference type="InterPro" id="IPR011473">
    <property type="entry name" value="DUF1579"/>
</dbReference>
<dbReference type="AlphaFoldDB" id="A0A5B2VS86"/>
<dbReference type="RefSeq" id="WP_149839211.1">
    <property type="nucleotide sequence ID" value="NZ_VUOC01000003.1"/>
</dbReference>
<evidence type="ECO:0000313" key="1">
    <source>
        <dbReference type="EMBL" id="KAA2241704.1"/>
    </source>
</evidence>
<dbReference type="Pfam" id="PF07617">
    <property type="entry name" value="DUF1579"/>
    <property type="match status" value="1"/>
</dbReference>
<name>A0A5B2VS86_9BACT</name>
<reference evidence="1 2" key="1">
    <citation type="submission" date="2019-09" db="EMBL/GenBank/DDBJ databases">
        <title>Chitinophaga ginsengihumi sp. nov., isolated from soil of ginseng rhizosphere.</title>
        <authorList>
            <person name="Lee J."/>
        </authorList>
    </citation>
    <scope>NUCLEOTIDE SEQUENCE [LARGE SCALE GENOMIC DNA]</scope>
    <source>
        <strain evidence="1 2">BN140078</strain>
    </source>
</reference>